<dbReference type="GO" id="GO:0004357">
    <property type="term" value="F:glutamate-cysteine ligase activity"/>
    <property type="evidence" value="ECO:0007669"/>
    <property type="project" value="UniProtKB-UniRule"/>
</dbReference>
<evidence type="ECO:0000313" key="11">
    <source>
        <dbReference type="EMBL" id="KAJ8926314.1"/>
    </source>
</evidence>
<dbReference type="GO" id="GO:0005524">
    <property type="term" value="F:ATP binding"/>
    <property type="evidence" value="ECO:0007669"/>
    <property type="project" value="UniProtKB-UniRule"/>
</dbReference>
<comment type="pathway">
    <text evidence="1 10">Sulfur metabolism; glutathione biosynthesis; glutathione from L-cysteine and L-glutamate: step 1/2.</text>
</comment>
<dbReference type="Pfam" id="PF03074">
    <property type="entry name" value="GCS"/>
    <property type="match status" value="1"/>
</dbReference>
<dbReference type="InterPro" id="IPR014746">
    <property type="entry name" value="Gln_synth/guanido_kin_cat_dom"/>
</dbReference>
<evidence type="ECO:0000256" key="1">
    <source>
        <dbReference type="ARBA" id="ARBA00005006"/>
    </source>
</evidence>
<dbReference type="SUPFAM" id="SSF55931">
    <property type="entry name" value="Glutamine synthetase/guanido kinase"/>
    <property type="match status" value="1"/>
</dbReference>
<accession>A0AAV8WII0</accession>
<evidence type="ECO:0000256" key="6">
    <source>
        <dbReference type="ARBA" id="ARBA00022741"/>
    </source>
</evidence>
<reference evidence="11" key="1">
    <citation type="journal article" date="2023" name="Insect Mol. Biol.">
        <title>Genome sequencing provides insights into the evolution of gene families encoding plant cell wall-degrading enzymes in longhorned beetles.</title>
        <authorList>
            <person name="Shin N.R."/>
            <person name="Okamura Y."/>
            <person name="Kirsch R."/>
            <person name="Pauchet Y."/>
        </authorList>
    </citation>
    <scope>NUCLEOTIDE SEQUENCE</scope>
    <source>
        <strain evidence="11">RBIC_L_NR</strain>
    </source>
</reference>
<evidence type="ECO:0000256" key="7">
    <source>
        <dbReference type="ARBA" id="ARBA00022840"/>
    </source>
</evidence>
<evidence type="ECO:0000256" key="9">
    <source>
        <dbReference type="ARBA" id="ARBA00032122"/>
    </source>
</evidence>
<evidence type="ECO:0000256" key="3">
    <source>
        <dbReference type="ARBA" id="ARBA00012220"/>
    </source>
</evidence>
<dbReference type="GO" id="GO:0017109">
    <property type="term" value="C:glutamate-cysteine ligase complex"/>
    <property type="evidence" value="ECO:0007669"/>
    <property type="project" value="TreeGrafter"/>
</dbReference>
<organism evidence="11 12">
    <name type="scientific">Rhamnusium bicolor</name>
    <dbReference type="NCBI Taxonomy" id="1586634"/>
    <lineage>
        <taxon>Eukaryota</taxon>
        <taxon>Metazoa</taxon>
        <taxon>Ecdysozoa</taxon>
        <taxon>Arthropoda</taxon>
        <taxon>Hexapoda</taxon>
        <taxon>Insecta</taxon>
        <taxon>Pterygota</taxon>
        <taxon>Neoptera</taxon>
        <taxon>Endopterygota</taxon>
        <taxon>Coleoptera</taxon>
        <taxon>Polyphaga</taxon>
        <taxon>Cucujiformia</taxon>
        <taxon>Chrysomeloidea</taxon>
        <taxon>Cerambycidae</taxon>
        <taxon>Lepturinae</taxon>
        <taxon>Rhagiini</taxon>
        <taxon>Rhamnusium</taxon>
    </lineage>
</organism>
<name>A0AAV8WII0_9CUCU</name>
<gene>
    <name evidence="11" type="ORF">NQ314_021330</name>
</gene>
<keyword evidence="12" id="KW-1185">Reference proteome</keyword>
<keyword evidence="4 10" id="KW-0436">Ligase</keyword>
<keyword evidence="5 10" id="KW-0317">Glutathione biosynthesis</keyword>
<dbReference type="GO" id="GO:0006750">
    <property type="term" value="P:glutathione biosynthetic process"/>
    <property type="evidence" value="ECO:0007669"/>
    <property type="project" value="UniProtKB-UniRule"/>
</dbReference>
<dbReference type="PANTHER" id="PTHR11164:SF0">
    <property type="entry name" value="GLUTAMATE--CYSTEINE LIGASE CATALYTIC SUBUNIT"/>
    <property type="match status" value="1"/>
</dbReference>
<dbReference type="EC" id="6.3.2.2" evidence="3 10"/>
<evidence type="ECO:0000256" key="8">
    <source>
        <dbReference type="ARBA" id="ARBA00030585"/>
    </source>
</evidence>
<comment type="similarity">
    <text evidence="2 10">Belongs to the glutamate--cysteine ligase type 3 family.</text>
</comment>
<comment type="catalytic activity">
    <reaction evidence="10">
        <text>L-cysteine + L-glutamate + ATP = gamma-L-glutamyl-L-cysteine + ADP + phosphate + H(+)</text>
        <dbReference type="Rhea" id="RHEA:13285"/>
        <dbReference type="ChEBI" id="CHEBI:15378"/>
        <dbReference type="ChEBI" id="CHEBI:29985"/>
        <dbReference type="ChEBI" id="CHEBI:30616"/>
        <dbReference type="ChEBI" id="CHEBI:35235"/>
        <dbReference type="ChEBI" id="CHEBI:43474"/>
        <dbReference type="ChEBI" id="CHEBI:58173"/>
        <dbReference type="ChEBI" id="CHEBI:456216"/>
        <dbReference type="EC" id="6.3.2.2"/>
    </reaction>
</comment>
<comment type="caution">
    <text evidence="11">The sequence shown here is derived from an EMBL/GenBank/DDBJ whole genome shotgun (WGS) entry which is preliminary data.</text>
</comment>
<protein>
    <recommendedName>
        <fullName evidence="3 10">Glutamate--cysteine ligase</fullName>
        <ecNumber evidence="3 10">6.3.2.2</ecNumber>
    </recommendedName>
    <alternativeName>
        <fullName evidence="9 10">Gamma-ECS</fullName>
    </alternativeName>
    <alternativeName>
        <fullName evidence="8 10">Gamma-glutamylcysteine synthetase</fullName>
    </alternativeName>
</protein>
<dbReference type="PANTHER" id="PTHR11164">
    <property type="entry name" value="GLUTAMATE CYSTEINE LIGASE"/>
    <property type="match status" value="1"/>
</dbReference>
<keyword evidence="7 10" id="KW-0067">ATP-binding</keyword>
<sequence length="72" mass="8276">MYLFKDKNTKIPVDDSYKYSKAALPDHIYMDAMGFGMGCCCLQLTFQACNITEARTLYDQLTPLCPIMVNYF</sequence>
<dbReference type="Proteomes" id="UP001162156">
    <property type="component" value="Unassembled WGS sequence"/>
</dbReference>
<dbReference type="AlphaFoldDB" id="A0AAV8WII0"/>
<dbReference type="EMBL" id="JANEYF010005928">
    <property type="protein sequence ID" value="KAJ8926314.1"/>
    <property type="molecule type" value="Genomic_DNA"/>
</dbReference>
<evidence type="ECO:0000313" key="12">
    <source>
        <dbReference type="Proteomes" id="UP001162156"/>
    </source>
</evidence>
<dbReference type="Gene3D" id="3.30.590.50">
    <property type="match status" value="1"/>
</dbReference>
<evidence type="ECO:0000256" key="10">
    <source>
        <dbReference type="RuleBase" id="RU367135"/>
    </source>
</evidence>
<evidence type="ECO:0000256" key="5">
    <source>
        <dbReference type="ARBA" id="ARBA00022684"/>
    </source>
</evidence>
<proteinExistence type="inferred from homology"/>
<evidence type="ECO:0000256" key="4">
    <source>
        <dbReference type="ARBA" id="ARBA00022598"/>
    </source>
</evidence>
<evidence type="ECO:0000256" key="2">
    <source>
        <dbReference type="ARBA" id="ARBA00008100"/>
    </source>
</evidence>
<dbReference type="InterPro" id="IPR004308">
    <property type="entry name" value="GCS"/>
</dbReference>
<keyword evidence="6 10" id="KW-0547">Nucleotide-binding</keyword>